<feature type="region of interest" description="Disordered" evidence="1">
    <location>
        <begin position="49"/>
        <end position="69"/>
    </location>
</feature>
<reference evidence="2 3" key="1">
    <citation type="submission" date="2015-05" db="EMBL/GenBank/DDBJ databases">
        <title>A genomic and transcriptomic approach to investigate the blue pigment phenotype in Pseudomonas fluorescens.</title>
        <authorList>
            <person name="Andreani N.A."/>
            <person name="Cardazzo B."/>
        </authorList>
    </citation>
    <scope>NUCLEOTIDE SEQUENCE [LARGE SCALE GENOMIC DNA]</scope>
    <source>
        <strain evidence="2 3">Ps_22</strain>
    </source>
</reference>
<organism evidence="2 3">
    <name type="scientific">Pseudomonas fluorescens</name>
    <dbReference type="NCBI Taxonomy" id="294"/>
    <lineage>
        <taxon>Bacteria</taxon>
        <taxon>Pseudomonadati</taxon>
        <taxon>Pseudomonadota</taxon>
        <taxon>Gammaproteobacteria</taxon>
        <taxon>Pseudomonadales</taxon>
        <taxon>Pseudomonadaceae</taxon>
        <taxon>Pseudomonas</taxon>
    </lineage>
</organism>
<evidence type="ECO:0000313" key="2">
    <source>
        <dbReference type="EMBL" id="KWV88548.1"/>
    </source>
</evidence>
<feature type="region of interest" description="Disordered" evidence="1">
    <location>
        <begin position="1"/>
        <end position="24"/>
    </location>
</feature>
<feature type="compositionally biased region" description="Low complexity" evidence="1">
    <location>
        <begin position="49"/>
        <end position="61"/>
    </location>
</feature>
<evidence type="ECO:0000313" key="3">
    <source>
        <dbReference type="Proteomes" id="UP000061348"/>
    </source>
</evidence>
<comment type="caution">
    <text evidence="2">The sequence shown here is derived from an EMBL/GenBank/DDBJ whole genome shotgun (WGS) entry which is preliminary data.</text>
</comment>
<gene>
    <name evidence="2" type="ORF">PFLmoz3_01443</name>
</gene>
<dbReference type="Proteomes" id="UP000061348">
    <property type="component" value="Unassembled WGS sequence"/>
</dbReference>
<sequence>MTGNKPTSTRVSAGKDARAHSPSLVISKMRTARVSQPNGRISKVAGISLSTSTNTSSAALNVPGSNNGR</sequence>
<accession>A0A109LJ74</accession>
<protein>
    <submittedName>
        <fullName evidence="2">Uncharacterized protein</fullName>
    </submittedName>
</protein>
<dbReference type="AlphaFoldDB" id="A0A109LJ74"/>
<name>A0A109LJ74_PSEFL</name>
<feature type="compositionally biased region" description="Polar residues" evidence="1">
    <location>
        <begin position="1"/>
        <end position="11"/>
    </location>
</feature>
<proteinExistence type="predicted"/>
<evidence type="ECO:0000256" key="1">
    <source>
        <dbReference type="SAM" id="MobiDB-lite"/>
    </source>
</evidence>
<dbReference type="EMBL" id="LCYA01000052">
    <property type="protein sequence ID" value="KWV88548.1"/>
    <property type="molecule type" value="Genomic_DNA"/>
</dbReference>